<dbReference type="Pfam" id="PF14529">
    <property type="entry name" value="Exo_endo_phos_2"/>
    <property type="match status" value="1"/>
</dbReference>
<dbReference type="AlphaFoldDB" id="A0A4Y2AMW1"/>
<evidence type="ECO:0000256" key="1">
    <source>
        <dbReference type="SAM" id="MobiDB-lite"/>
    </source>
</evidence>
<accession>A0A4Y2AMW1</accession>
<evidence type="ECO:0000313" key="4">
    <source>
        <dbReference type="Proteomes" id="UP000499080"/>
    </source>
</evidence>
<dbReference type="Gene3D" id="3.60.10.10">
    <property type="entry name" value="Endonuclease/exonuclease/phosphatase"/>
    <property type="match status" value="1"/>
</dbReference>
<organism evidence="3 4">
    <name type="scientific">Araneus ventricosus</name>
    <name type="common">Orbweaver spider</name>
    <name type="synonym">Epeira ventricosa</name>
    <dbReference type="NCBI Taxonomy" id="182803"/>
    <lineage>
        <taxon>Eukaryota</taxon>
        <taxon>Metazoa</taxon>
        <taxon>Ecdysozoa</taxon>
        <taxon>Arthropoda</taxon>
        <taxon>Chelicerata</taxon>
        <taxon>Arachnida</taxon>
        <taxon>Araneae</taxon>
        <taxon>Araneomorphae</taxon>
        <taxon>Entelegynae</taxon>
        <taxon>Araneoidea</taxon>
        <taxon>Araneidae</taxon>
        <taxon>Araneus</taxon>
    </lineage>
</organism>
<proteinExistence type="predicted"/>
<sequence>MEKFGNNEPNPDVDEKAPTYSSPYKNIHDTLQELDAILRNIGDKKALIGADLYAHSRVWGHKNEDQRGMQVEDFSWVINYFSSTKQIPPNFRAPWSQGMA</sequence>
<name>A0A4Y2AMW1_ARAVE</name>
<dbReference type="GO" id="GO:0003824">
    <property type="term" value="F:catalytic activity"/>
    <property type="evidence" value="ECO:0007669"/>
    <property type="project" value="InterPro"/>
</dbReference>
<feature type="region of interest" description="Disordered" evidence="1">
    <location>
        <begin position="1"/>
        <end position="24"/>
    </location>
</feature>
<evidence type="ECO:0000313" key="3">
    <source>
        <dbReference type="EMBL" id="GBL80609.1"/>
    </source>
</evidence>
<keyword evidence="4" id="KW-1185">Reference proteome</keyword>
<feature type="domain" description="Endonuclease/exonuclease/phosphatase" evidence="2">
    <location>
        <begin position="19"/>
        <end position="75"/>
    </location>
</feature>
<dbReference type="EMBL" id="BGPR01000022">
    <property type="protein sequence ID" value="GBL80609.1"/>
    <property type="molecule type" value="Genomic_DNA"/>
</dbReference>
<dbReference type="OrthoDB" id="6505565at2759"/>
<reference evidence="3 4" key="1">
    <citation type="journal article" date="2019" name="Sci. Rep.">
        <title>Orb-weaving spider Araneus ventricosus genome elucidates the spidroin gene catalogue.</title>
        <authorList>
            <person name="Kono N."/>
            <person name="Nakamura H."/>
            <person name="Ohtoshi R."/>
            <person name="Moran D.A.P."/>
            <person name="Shinohara A."/>
            <person name="Yoshida Y."/>
            <person name="Fujiwara M."/>
            <person name="Mori M."/>
            <person name="Tomita M."/>
            <person name="Arakawa K."/>
        </authorList>
    </citation>
    <scope>NUCLEOTIDE SEQUENCE [LARGE SCALE GENOMIC DNA]</scope>
</reference>
<comment type="caution">
    <text evidence="3">The sequence shown here is derived from an EMBL/GenBank/DDBJ whole genome shotgun (WGS) entry which is preliminary data.</text>
</comment>
<dbReference type="SUPFAM" id="SSF56219">
    <property type="entry name" value="DNase I-like"/>
    <property type="match status" value="1"/>
</dbReference>
<dbReference type="Proteomes" id="UP000499080">
    <property type="component" value="Unassembled WGS sequence"/>
</dbReference>
<gene>
    <name evidence="3" type="ORF">AVEN_225289_1</name>
</gene>
<evidence type="ECO:0000259" key="2">
    <source>
        <dbReference type="Pfam" id="PF14529"/>
    </source>
</evidence>
<dbReference type="InterPro" id="IPR036691">
    <property type="entry name" value="Endo/exonu/phosph_ase_sf"/>
</dbReference>
<protein>
    <recommendedName>
        <fullName evidence="2">Endonuclease/exonuclease/phosphatase domain-containing protein</fullName>
    </recommendedName>
</protein>
<dbReference type="InterPro" id="IPR005135">
    <property type="entry name" value="Endo/exonuclease/phosphatase"/>
</dbReference>